<evidence type="ECO:0000256" key="1">
    <source>
        <dbReference type="ARBA" id="ARBA00022630"/>
    </source>
</evidence>
<keyword evidence="5" id="KW-0521">NADP</keyword>
<feature type="binding site" evidence="5">
    <location>
        <position position="40"/>
    </location>
    <ligand>
        <name>NADPH</name>
        <dbReference type="ChEBI" id="CHEBI:57783"/>
    </ligand>
</feature>
<dbReference type="InterPro" id="IPR036188">
    <property type="entry name" value="FAD/NAD-bd_sf"/>
</dbReference>
<dbReference type="AlphaFoldDB" id="A0A7X5UBH2"/>
<feature type="binding site" evidence="5">
    <location>
        <position position="103"/>
    </location>
    <ligand>
        <name>FAD</name>
        <dbReference type="ChEBI" id="CHEBI:57692"/>
    </ligand>
</feature>
<keyword evidence="4 5" id="KW-0503">Monooxygenase</keyword>
<sequence length="375" mass="39739">MTPSIAIVGAGLGGLLLAQVLRMHGMAATVYEAEASPASRSQGGMLDIHHDTGQPALVAAGLAEAFRSIVHIGGEAARTLDRHGNVLLDQPDDGHGQRPEVPRGDLRRILLDALPAGTVRWGRKLTEVFRQHDGRHALVFADGNSVAADLVVGADGAWSKVRPLLSTATPAYAGLSFVETWLHDCDNRRAASARAVGSGAMYALAPGKGIMAHREPNGVLHTYVALQKPEAWFSRIDFSRPAEAAARIADEFIGWAPELRALITDGDIPAVLRPIQTLPAGHRWDRVPGVTLLGDAAHLMPPSGEGANLAMLDGAELARAIVEHPGNLDAALAAYEAVLFERSAIAAIEAQESLVTLFGDNSPHSLVAFFNQHTM</sequence>
<comment type="similarity">
    <text evidence="5">Belongs to the aromatic-ring hydroxylase family. TetX subfamily.</text>
</comment>
<dbReference type="Pfam" id="PF01494">
    <property type="entry name" value="FAD_binding_3"/>
    <property type="match status" value="1"/>
</dbReference>
<dbReference type="GO" id="GO:0046677">
    <property type="term" value="P:response to antibiotic"/>
    <property type="evidence" value="ECO:0007669"/>
    <property type="project" value="InterPro"/>
</dbReference>
<dbReference type="HAMAP" id="MF_00845">
    <property type="entry name" value="TetX_monooxygenase"/>
    <property type="match status" value="1"/>
</dbReference>
<dbReference type="EC" id="1.14.13.-" evidence="5"/>
<gene>
    <name evidence="7" type="ORF">HBF25_12935</name>
</gene>
<dbReference type="GO" id="GO:0004497">
    <property type="term" value="F:monooxygenase activity"/>
    <property type="evidence" value="ECO:0007669"/>
    <property type="project" value="UniProtKB-UniRule"/>
</dbReference>
<reference evidence="7 8" key="1">
    <citation type="submission" date="2020-03" db="EMBL/GenBank/DDBJ databases">
        <authorList>
            <person name="Lai Q."/>
        </authorList>
    </citation>
    <scope>NUCLEOTIDE SEQUENCE [LARGE SCALE GENOMIC DNA]</scope>
    <source>
        <strain evidence="7 8">CCUG 25036</strain>
    </source>
</reference>
<comment type="function">
    <text evidence="5">An FAD-requiring monooxygenase active on some tetracycline antibiotic derivatives, which leads to their inactivation. Hydroxylates carbon 11a of tetracycline and some analogs.</text>
</comment>
<dbReference type="Proteomes" id="UP000490980">
    <property type="component" value="Unassembled WGS sequence"/>
</dbReference>
<dbReference type="GO" id="GO:0005737">
    <property type="term" value="C:cytoplasm"/>
    <property type="evidence" value="ECO:0007669"/>
    <property type="project" value="UniProtKB-SubCell"/>
</dbReference>
<dbReference type="SUPFAM" id="SSF51905">
    <property type="entry name" value="FAD/NAD(P)-binding domain"/>
    <property type="match status" value="1"/>
</dbReference>
<evidence type="ECO:0000256" key="2">
    <source>
        <dbReference type="ARBA" id="ARBA00022827"/>
    </source>
</evidence>
<keyword evidence="2 5" id="KW-0274">FAD</keyword>
<feature type="binding site" evidence="5">
    <location>
        <position position="295"/>
    </location>
    <ligand>
        <name>FAD</name>
        <dbReference type="ChEBI" id="CHEBI:57692"/>
    </ligand>
</feature>
<dbReference type="EMBL" id="JAARLZ010000006">
    <property type="protein sequence ID" value="NII07287.1"/>
    <property type="molecule type" value="Genomic_DNA"/>
</dbReference>
<dbReference type="PANTHER" id="PTHR46972">
    <property type="entry name" value="MONOOXYGENASE ASQM-RELATED"/>
    <property type="match status" value="1"/>
</dbReference>
<accession>A0A7X5UBH2</accession>
<keyword evidence="5" id="KW-0547">Nucleotide-binding</keyword>
<comment type="subcellular location">
    <subcellularLocation>
        <location evidence="5">Cytoplasm</location>
    </subcellularLocation>
</comment>
<dbReference type="GO" id="GO:0071949">
    <property type="term" value="F:FAD binding"/>
    <property type="evidence" value="ECO:0007669"/>
    <property type="project" value="InterPro"/>
</dbReference>
<comment type="caution">
    <text evidence="7">The sequence shown here is derived from an EMBL/GenBank/DDBJ whole genome shotgun (WGS) entry which is preliminary data.</text>
</comment>
<evidence type="ECO:0000256" key="4">
    <source>
        <dbReference type="ARBA" id="ARBA00023033"/>
    </source>
</evidence>
<evidence type="ECO:0000256" key="5">
    <source>
        <dbReference type="HAMAP-Rule" id="MF_00845"/>
    </source>
</evidence>
<dbReference type="InterPro" id="IPR043683">
    <property type="entry name" value="TetX_monooxygenase"/>
</dbReference>
<keyword evidence="8" id="KW-1185">Reference proteome</keyword>
<dbReference type="InterPro" id="IPR002938">
    <property type="entry name" value="FAD-bd"/>
</dbReference>
<evidence type="ECO:0000259" key="6">
    <source>
        <dbReference type="Pfam" id="PF01494"/>
    </source>
</evidence>
<keyword evidence="5" id="KW-0963">Cytoplasm</keyword>
<comment type="cofactor">
    <cofactor evidence="5">
        <name>FAD</name>
        <dbReference type="ChEBI" id="CHEBI:57692"/>
    </cofactor>
</comment>
<comment type="subunit">
    <text evidence="5">Monomer.</text>
</comment>
<dbReference type="PRINTS" id="PR00420">
    <property type="entry name" value="RNGMNOXGNASE"/>
</dbReference>
<evidence type="ECO:0000256" key="3">
    <source>
        <dbReference type="ARBA" id="ARBA00023002"/>
    </source>
</evidence>
<keyword evidence="3 5" id="KW-0560">Oxidoreductase</keyword>
<evidence type="ECO:0000313" key="8">
    <source>
        <dbReference type="Proteomes" id="UP000490980"/>
    </source>
</evidence>
<comment type="catalytic activity">
    <reaction evidence="5">
        <text>a tetracycline + NADPH + O2 + H(+) = an 11a-hydroxytetracycline + NADP(+) + H2O</text>
        <dbReference type="Rhea" id="RHEA:61444"/>
        <dbReference type="ChEBI" id="CHEBI:15377"/>
        <dbReference type="ChEBI" id="CHEBI:15378"/>
        <dbReference type="ChEBI" id="CHEBI:15379"/>
        <dbReference type="ChEBI" id="CHEBI:57783"/>
        <dbReference type="ChEBI" id="CHEBI:58349"/>
        <dbReference type="ChEBI" id="CHEBI:144644"/>
        <dbReference type="ChEBI" id="CHEBI:144645"/>
    </reaction>
</comment>
<dbReference type="PANTHER" id="PTHR46972:SF1">
    <property type="entry name" value="FAD DEPENDENT OXIDOREDUCTASE DOMAIN-CONTAINING PROTEIN"/>
    <property type="match status" value="1"/>
</dbReference>
<feature type="domain" description="FAD-binding" evidence="6">
    <location>
        <begin position="5"/>
        <end position="324"/>
    </location>
</feature>
<comment type="domain">
    <text evidence="5">Consists of an N-terminal FAD-binding domain with a Rossman fold and a C-terminal substrate-binding domain.</text>
</comment>
<evidence type="ECO:0000313" key="7">
    <source>
        <dbReference type="EMBL" id="NII07287.1"/>
    </source>
</evidence>
<name>A0A7X5UBH2_9GAMM</name>
<keyword evidence="1 5" id="KW-0285">Flavoprotein</keyword>
<dbReference type="RefSeq" id="WP_166949033.1">
    <property type="nucleotide sequence ID" value="NZ_JAARLZ010000006.1"/>
</dbReference>
<protein>
    <recommendedName>
        <fullName evidence="5">Flavin-dependent monooxygenase</fullName>
    </recommendedName>
    <alternativeName>
        <fullName evidence="5">TetX monooxygenase</fullName>
        <shortName evidence="5">TetX</shortName>
        <ecNumber evidence="5">1.14.13.-</ecNumber>
    </alternativeName>
</protein>
<dbReference type="Gene3D" id="3.50.50.60">
    <property type="entry name" value="FAD/NAD(P)-binding domain"/>
    <property type="match status" value="1"/>
</dbReference>
<organism evidence="7 8">
    <name type="scientific">Luteibacter anthropi</name>
    <dbReference type="NCBI Taxonomy" id="564369"/>
    <lineage>
        <taxon>Bacteria</taxon>
        <taxon>Pseudomonadati</taxon>
        <taxon>Pseudomonadota</taxon>
        <taxon>Gammaproteobacteria</taxon>
        <taxon>Lysobacterales</taxon>
        <taxon>Rhodanobacteraceae</taxon>
        <taxon>Luteibacter</taxon>
    </lineage>
</organism>
<proteinExistence type="inferred from homology"/>
<feature type="binding site" evidence="5">
    <location>
        <position position="47"/>
    </location>
    <ligand>
        <name>FAD</name>
        <dbReference type="ChEBI" id="CHEBI:57692"/>
    </ligand>
</feature>